<feature type="signal peptide" evidence="2">
    <location>
        <begin position="1"/>
        <end position="20"/>
    </location>
</feature>
<feature type="region of interest" description="Disordered" evidence="1">
    <location>
        <begin position="101"/>
        <end position="122"/>
    </location>
</feature>
<evidence type="ECO:0000313" key="4">
    <source>
        <dbReference type="Proteomes" id="UP000632125"/>
    </source>
</evidence>
<reference evidence="3" key="1">
    <citation type="submission" date="2020-09" db="EMBL/GenBank/DDBJ databases">
        <title>A novel bacterium of genus Paenibacillus, isolated from South China Sea.</title>
        <authorList>
            <person name="Huang H."/>
            <person name="Mo K."/>
            <person name="Hu Y."/>
        </authorList>
    </citation>
    <scope>NUCLEOTIDE SEQUENCE</scope>
    <source>
        <strain evidence="3">IB182493</strain>
    </source>
</reference>
<accession>A0A927CN23</accession>
<evidence type="ECO:0000313" key="3">
    <source>
        <dbReference type="EMBL" id="MBD2869166.1"/>
    </source>
</evidence>
<dbReference type="EMBL" id="JACXIY010000013">
    <property type="protein sequence ID" value="MBD2869166.1"/>
    <property type="molecule type" value="Genomic_DNA"/>
</dbReference>
<dbReference type="PROSITE" id="PS51257">
    <property type="entry name" value="PROKAR_LIPOPROTEIN"/>
    <property type="match status" value="1"/>
</dbReference>
<evidence type="ECO:0000256" key="2">
    <source>
        <dbReference type="SAM" id="SignalP"/>
    </source>
</evidence>
<keyword evidence="2" id="KW-0732">Signal</keyword>
<organism evidence="3 4">
    <name type="scientific">Paenibacillus arenilitoris</name>
    <dbReference type="NCBI Taxonomy" id="2772299"/>
    <lineage>
        <taxon>Bacteria</taxon>
        <taxon>Bacillati</taxon>
        <taxon>Bacillota</taxon>
        <taxon>Bacilli</taxon>
        <taxon>Bacillales</taxon>
        <taxon>Paenibacillaceae</taxon>
        <taxon>Paenibacillus</taxon>
    </lineage>
</organism>
<proteinExistence type="predicted"/>
<comment type="caution">
    <text evidence="3">The sequence shown here is derived from an EMBL/GenBank/DDBJ whole genome shotgun (WGS) entry which is preliminary data.</text>
</comment>
<evidence type="ECO:0000256" key="1">
    <source>
        <dbReference type="SAM" id="MobiDB-lite"/>
    </source>
</evidence>
<name>A0A927CN23_9BACL</name>
<sequence length="122" mass="13522">MGKWKAVVLMACLASILASGCSEPTTNTASYIKITDKGSTDNRYWAKAIDPYSGGLQEFQLTIDSRSTWNLIEVDQEYFASYEYVSLDENAELLNIQYPADERAEPDHEAPEASRSIGMAGE</sequence>
<dbReference type="AlphaFoldDB" id="A0A927CN23"/>
<feature type="compositionally biased region" description="Basic and acidic residues" evidence="1">
    <location>
        <begin position="101"/>
        <end position="112"/>
    </location>
</feature>
<gene>
    <name evidence="3" type="ORF">IDH41_11310</name>
</gene>
<feature type="chain" id="PRO_5039720100" evidence="2">
    <location>
        <begin position="21"/>
        <end position="122"/>
    </location>
</feature>
<dbReference type="Proteomes" id="UP000632125">
    <property type="component" value="Unassembled WGS sequence"/>
</dbReference>
<protein>
    <submittedName>
        <fullName evidence="3">Uncharacterized protein</fullName>
    </submittedName>
</protein>
<dbReference type="RefSeq" id="WP_190861035.1">
    <property type="nucleotide sequence ID" value="NZ_JACXIY010000013.1"/>
</dbReference>
<keyword evidence="4" id="KW-1185">Reference proteome</keyword>